<dbReference type="InParanoid" id="B0E231"/>
<keyword evidence="2" id="KW-1185">Reference proteome</keyword>
<dbReference type="Proteomes" id="UP000001194">
    <property type="component" value="Unassembled WGS sequence"/>
</dbReference>
<dbReference type="EMBL" id="DS547173">
    <property type="protein sequence ID" value="EDQ99125.1"/>
    <property type="molecule type" value="Genomic_DNA"/>
</dbReference>
<reference evidence="1 2" key="1">
    <citation type="journal article" date="2008" name="Nature">
        <title>The genome of Laccaria bicolor provides insights into mycorrhizal symbiosis.</title>
        <authorList>
            <person name="Martin F."/>
            <person name="Aerts A."/>
            <person name="Ahren D."/>
            <person name="Brun A."/>
            <person name="Danchin E.G.J."/>
            <person name="Duchaussoy F."/>
            <person name="Gibon J."/>
            <person name="Kohler A."/>
            <person name="Lindquist E."/>
            <person name="Pereda V."/>
            <person name="Salamov A."/>
            <person name="Shapiro H.J."/>
            <person name="Wuyts J."/>
            <person name="Blaudez D."/>
            <person name="Buee M."/>
            <person name="Brokstein P."/>
            <person name="Canbaeck B."/>
            <person name="Cohen D."/>
            <person name="Courty P.E."/>
            <person name="Coutinho P.M."/>
            <person name="Delaruelle C."/>
            <person name="Detter J.C."/>
            <person name="Deveau A."/>
            <person name="DiFazio S."/>
            <person name="Duplessis S."/>
            <person name="Fraissinet-Tachet L."/>
            <person name="Lucic E."/>
            <person name="Frey-Klett P."/>
            <person name="Fourrey C."/>
            <person name="Feussner I."/>
            <person name="Gay G."/>
            <person name="Grimwood J."/>
            <person name="Hoegger P.J."/>
            <person name="Jain P."/>
            <person name="Kilaru S."/>
            <person name="Labbe J."/>
            <person name="Lin Y.C."/>
            <person name="Legue V."/>
            <person name="Le Tacon F."/>
            <person name="Marmeisse R."/>
            <person name="Melayah D."/>
            <person name="Montanini B."/>
            <person name="Muratet M."/>
            <person name="Nehls U."/>
            <person name="Niculita-Hirzel H."/>
            <person name="Oudot-Le Secq M.P."/>
            <person name="Peter M."/>
            <person name="Quesneville H."/>
            <person name="Rajashekar B."/>
            <person name="Reich M."/>
            <person name="Rouhier N."/>
            <person name="Schmutz J."/>
            <person name="Yin T."/>
            <person name="Chalot M."/>
            <person name="Henrissat B."/>
            <person name="Kuees U."/>
            <person name="Lucas S."/>
            <person name="Van de Peer Y."/>
            <person name="Podila G.K."/>
            <person name="Polle A."/>
            <person name="Pukkila P.J."/>
            <person name="Richardson P.M."/>
            <person name="Rouze P."/>
            <person name="Sanders I.R."/>
            <person name="Stajich J.E."/>
            <person name="Tunlid A."/>
            <person name="Tuskan G."/>
            <person name="Grigoriev I.V."/>
        </authorList>
    </citation>
    <scope>NUCLEOTIDE SEQUENCE [LARGE SCALE GENOMIC DNA]</scope>
    <source>
        <strain evidence="2">S238N-H82 / ATCC MYA-4686</strain>
    </source>
</reference>
<protein>
    <submittedName>
        <fullName evidence="1">Predicted protein</fullName>
    </submittedName>
</protein>
<dbReference type="RefSeq" id="XP_001890258.1">
    <property type="nucleotide sequence ID" value="XM_001890223.1"/>
</dbReference>
<accession>B0E231</accession>
<sequence>MTMIQTCPDQQLLASAVYNQPNALRSILENVSFPTLVAISHTDRISRIRARAQVASRIVEALDPFMNRAMMPRFMSDLRNTGSLVFASVALKVLRPVREDNGRYTLIDIRPRNLNITTPCGTTEIWHAHLACLGYDRVNKLDVDILQQDGILSVTELGNENVCMHHLCVRPLTILSVKGAKIILCESRDKSPIPPLLTSDATHKMVAFSHCGVYCAYPDITCAGVSVGGYWGASESTMERTMELGLQGHRFSNGSTKGEACGSECPSVWRRSFALLGFGLFTWYAGIREYRKEQQRDDLYRTHYIWRLGSSCCNYACPANTCPWFMNIFD</sequence>
<dbReference type="GeneID" id="6085910"/>
<dbReference type="AlphaFoldDB" id="B0E231"/>
<evidence type="ECO:0000313" key="1">
    <source>
        <dbReference type="EMBL" id="EDQ99125.1"/>
    </source>
</evidence>
<dbReference type="KEGG" id="lbc:LACBIDRAFT_335352"/>
<evidence type="ECO:0000313" key="2">
    <source>
        <dbReference type="Proteomes" id="UP000001194"/>
    </source>
</evidence>
<dbReference type="HOGENOM" id="CLU_847425_0_0_1"/>
<name>B0E231_LACBS</name>
<organism evidence="2">
    <name type="scientific">Laccaria bicolor (strain S238N-H82 / ATCC MYA-4686)</name>
    <name type="common">Bicoloured deceiver</name>
    <name type="synonym">Laccaria laccata var. bicolor</name>
    <dbReference type="NCBI Taxonomy" id="486041"/>
    <lineage>
        <taxon>Eukaryota</taxon>
        <taxon>Fungi</taxon>
        <taxon>Dikarya</taxon>
        <taxon>Basidiomycota</taxon>
        <taxon>Agaricomycotina</taxon>
        <taxon>Agaricomycetes</taxon>
        <taxon>Agaricomycetidae</taxon>
        <taxon>Agaricales</taxon>
        <taxon>Agaricineae</taxon>
        <taxon>Hydnangiaceae</taxon>
        <taxon>Laccaria</taxon>
    </lineage>
</organism>
<gene>
    <name evidence="1" type="ORF">LACBIDRAFT_335352</name>
</gene>
<dbReference type="OrthoDB" id="3069827at2759"/>
<proteinExistence type="predicted"/>